<feature type="compositionally biased region" description="Basic and acidic residues" evidence="2">
    <location>
        <begin position="26"/>
        <end position="35"/>
    </location>
</feature>
<comment type="caution">
    <text evidence="3">The sequence shown here is derived from an EMBL/GenBank/DDBJ whole genome shotgun (WGS) entry which is preliminary data.</text>
</comment>
<keyword evidence="1" id="KW-0833">Ubl conjugation pathway</keyword>
<dbReference type="GO" id="GO:0061630">
    <property type="term" value="F:ubiquitin protein ligase activity"/>
    <property type="evidence" value="ECO:0007669"/>
    <property type="project" value="UniProtKB-UniRule"/>
</dbReference>
<dbReference type="PANTHER" id="PTHR21497">
    <property type="entry name" value="UBIQUITIN LIGASE E3 ALPHA-RELATED"/>
    <property type="match status" value="1"/>
</dbReference>
<feature type="region of interest" description="Disordered" evidence="2">
    <location>
        <begin position="282"/>
        <end position="365"/>
    </location>
</feature>
<proteinExistence type="inferred from homology"/>
<dbReference type="GO" id="GO:0008270">
    <property type="term" value="F:zinc ion binding"/>
    <property type="evidence" value="ECO:0007669"/>
    <property type="project" value="UniProtKB-UniRule"/>
</dbReference>
<evidence type="ECO:0000256" key="2">
    <source>
        <dbReference type="SAM" id="MobiDB-lite"/>
    </source>
</evidence>
<dbReference type="GO" id="GO:0000151">
    <property type="term" value="C:ubiquitin ligase complex"/>
    <property type="evidence" value="ECO:0007669"/>
    <property type="project" value="TreeGrafter"/>
</dbReference>
<keyword evidence="1" id="KW-0808">Transferase</keyword>
<dbReference type="GO" id="GO:0071596">
    <property type="term" value="P:ubiquitin-dependent protein catabolic process via the N-end rule pathway"/>
    <property type="evidence" value="ECO:0007669"/>
    <property type="project" value="UniProtKB-UniRule"/>
</dbReference>
<reference evidence="3 4" key="1">
    <citation type="journal article" date="2012" name="Genome Biol.">
        <title>Genome and low-iron response of an oceanic diatom adapted to chronic iron limitation.</title>
        <authorList>
            <person name="Lommer M."/>
            <person name="Specht M."/>
            <person name="Roy A.S."/>
            <person name="Kraemer L."/>
            <person name="Andreson R."/>
            <person name="Gutowska M.A."/>
            <person name="Wolf J."/>
            <person name="Bergner S.V."/>
            <person name="Schilhabel M.B."/>
            <person name="Klostermeier U.C."/>
            <person name="Beiko R.G."/>
            <person name="Rosenstiel P."/>
            <person name="Hippler M."/>
            <person name="Laroche J."/>
        </authorList>
    </citation>
    <scope>NUCLEOTIDE SEQUENCE [LARGE SCALE GENOMIC DNA]</scope>
    <source>
        <strain evidence="3 4">CCMP1005</strain>
    </source>
</reference>
<evidence type="ECO:0000256" key="1">
    <source>
        <dbReference type="RuleBase" id="RU366018"/>
    </source>
</evidence>
<dbReference type="EC" id="2.3.2.27" evidence="1"/>
<dbReference type="PANTHER" id="PTHR21497:SF24">
    <property type="entry name" value="E3 UBIQUITIN-PROTEIN LIGASE UBR1"/>
    <property type="match status" value="1"/>
</dbReference>
<comment type="function">
    <text evidence="1">Ubiquitin ligase protein which is a component of the N-end rule pathway. Recognizes and binds to proteins bearing specific N-terminal residues that are destabilizing according to the N-end rule, leading to their ubiquitination and subsequent degradation.</text>
</comment>
<keyword evidence="1" id="KW-0863">Zinc-finger</keyword>
<feature type="compositionally biased region" description="Gly residues" evidence="2">
    <location>
        <begin position="341"/>
        <end position="351"/>
    </location>
</feature>
<comment type="similarity">
    <text evidence="1">Belongs to the E3 ubiquitin-protein ligase UBR1-like family.</text>
</comment>
<gene>
    <name evidence="3" type="ORF">THAOC_25617</name>
</gene>
<accession>K0RQU5</accession>
<protein>
    <recommendedName>
        <fullName evidence="1">E3 ubiquitin-protein ligase</fullName>
        <ecNumber evidence="1">2.3.2.27</ecNumber>
    </recommendedName>
</protein>
<dbReference type="InterPro" id="IPR039164">
    <property type="entry name" value="UBR1-like"/>
</dbReference>
<feature type="compositionally biased region" description="Gly residues" evidence="2">
    <location>
        <begin position="39"/>
        <end position="52"/>
    </location>
</feature>
<organism evidence="3 4">
    <name type="scientific">Thalassiosira oceanica</name>
    <name type="common">Marine diatom</name>
    <dbReference type="NCBI Taxonomy" id="159749"/>
    <lineage>
        <taxon>Eukaryota</taxon>
        <taxon>Sar</taxon>
        <taxon>Stramenopiles</taxon>
        <taxon>Ochrophyta</taxon>
        <taxon>Bacillariophyta</taxon>
        <taxon>Coscinodiscophyceae</taxon>
        <taxon>Thalassiosirophycidae</taxon>
        <taxon>Thalassiosirales</taxon>
        <taxon>Thalassiosiraceae</taxon>
        <taxon>Thalassiosira</taxon>
    </lineage>
</organism>
<sequence length="365" mass="37992">QDESRGCCDCGDLEAWRRGGMCGRHRPPEEPKEEAAETGGTGMAGGDGGGGDQDYDAVRASLAARERHAEAADGPSPGKTATSSSSPGRETARPLPPRLAAALSCVIGAAVQSAVYACESSASCSDLSQWRLRAADLACRSVNGAADDEDYRRLAAEIRGAGRKGGTGTEEEGAAKFARPVHFLDASIKFRHEGDTVVRERGCVFAPIPVPGGLHLRLHNDDVHTFEDVIRALSARRAGYTEEERDFLDGITPADTSLGPDSIAPLVGEHRAAQALTTRVDAEGTGDRPCLRLRPTRVGGLRPPPVRTRPSLLSRDGTADRGRGTGEGAPGLVLRSVRGAPGRGGGAGTGARGRERGEGGALLPP</sequence>
<name>K0RQU5_THAOC</name>
<dbReference type="AlphaFoldDB" id="K0RQU5"/>
<keyword evidence="1" id="KW-0479">Metal-binding</keyword>
<comment type="catalytic activity">
    <reaction evidence="1">
        <text>S-ubiquitinyl-[E2 ubiquitin-conjugating enzyme]-L-cysteine + [acceptor protein]-L-lysine = [E2 ubiquitin-conjugating enzyme]-L-cysteine + N(6)-ubiquitinyl-[acceptor protein]-L-lysine.</text>
        <dbReference type="EC" id="2.3.2.27"/>
    </reaction>
</comment>
<feature type="non-terminal residue" evidence="3">
    <location>
        <position position="1"/>
    </location>
</feature>
<keyword evidence="1" id="KW-0862">Zinc</keyword>
<feature type="region of interest" description="Disordered" evidence="2">
    <location>
        <begin position="17"/>
        <end position="94"/>
    </location>
</feature>
<keyword evidence="4" id="KW-1185">Reference proteome</keyword>
<evidence type="ECO:0000313" key="3">
    <source>
        <dbReference type="EMBL" id="EJK54729.1"/>
    </source>
</evidence>
<feature type="compositionally biased region" description="Polar residues" evidence="2">
    <location>
        <begin position="79"/>
        <end position="88"/>
    </location>
</feature>
<comment type="pathway">
    <text evidence="1">Protein modification; protein ubiquitination.</text>
</comment>
<dbReference type="EMBL" id="AGNL01035369">
    <property type="protein sequence ID" value="EJK54729.1"/>
    <property type="molecule type" value="Genomic_DNA"/>
</dbReference>
<dbReference type="GO" id="GO:0005737">
    <property type="term" value="C:cytoplasm"/>
    <property type="evidence" value="ECO:0007669"/>
    <property type="project" value="TreeGrafter"/>
</dbReference>
<evidence type="ECO:0000313" key="4">
    <source>
        <dbReference type="Proteomes" id="UP000266841"/>
    </source>
</evidence>
<dbReference type="GO" id="GO:0016567">
    <property type="term" value="P:protein ubiquitination"/>
    <property type="evidence" value="ECO:0007669"/>
    <property type="project" value="UniProtKB-UniRule"/>
</dbReference>
<dbReference type="Proteomes" id="UP000266841">
    <property type="component" value="Unassembled WGS sequence"/>
</dbReference>
<dbReference type="OrthoDB" id="26387at2759"/>